<dbReference type="NCBIfam" id="TIGR02887">
    <property type="entry name" value="spore_ger_x_C"/>
    <property type="match status" value="1"/>
</dbReference>
<evidence type="ECO:0000259" key="9">
    <source>
        <dbReference type="Pfam" id="PF25198"/>
    </source>
</evidence>
<dbReference type="PROSITE" id="PS51257">
    <property type="entry name" value="PROKAR_LIPOPROTEIN"/>
    <property type="match status" value="1"/>
</dbReference>
<dbReference type="GO" id="GO:0009847">
    <property type="term" value="P:spore germination"/>
    <property type="evidence" value="ECO:0007669"/>
    <property type="project" value="InterPro"/>
</dbReference>
<evidence type="ECO:0000256" key="4">
    <source>
        <dbReference type="ARBA" id="ARBA00022729"/>
    </source>
</evidence>
<dbReference type="Pfam" id="PF05504">
    <property type="entry name" value="Spore_GerAC"/>
    <property type="match status" value="1"/>
</dbReference>
<dbReference type="PANTHER" id="PTHR35789">
    <property type="entry name" value="SPORE GERMINATION PROTEIN B3"/>
    <property type="match status" value="1"/>
</dbReference>
<keyword evidence="5" id="KW-0472">Membrane</keyword>
<keyword evidence="6" id="KW-0564">Palmitate</keyword>
<comment type="similarity">
    <text evidence="2">Belongs to the GerABKC lipoprotein family.</text>
</comment>
<dbReference type="Pfam" id="PF25198">
    <property type="entry name" value="Spore_GerAC_N"/>
    <property type="match status" value="1"/>
</dbReference>
<evidence type="ECO:0000256" key="3">
    <source>
        <dbReference type="ARBA" id="ARBA00022544"/>
    </source>
</evidence>
<evidence type="ECO:0000259" key="8">
    <source>
        <dbReference type="Pfam" id="PF05504"/>
    </source>
</evidence>
<evidence type="ECO:0000256" key="6">
    <source>
        <dbReference type="ARBA" id="ARBA00023139"/>
    </source>
</evidence>
<comment type="subcellular location">
    <subcellularLocation>
        <location evidence="1">Membrane</location>
        <topology evidence="1">Lipid-anchor</topology>
    </subcellularLocation>
</comment>
<feature type="domain" description="Spore germination GerAC-like C-terminal" evidence="8">
    <location>
        <begin position="221"/>
        <end position="384"/>
    </location>
</feature>
<reference evidence="10" key="1">
    <citation type="submission" date="2020-06" db="EMBL/GenBank/DDBJ databases">
        <title>Novel chitinolytic bacterium.</title>
        <authorList>
            <person name="Ungkulpasvich U."/>
            <person name="Kosugi A."/>
            <person name="Uke A."/>
        </authorList>
    </citation>
    <scope>NUCLEOTIDE SEQUENCE</scope>
    <source>
        <strain evidence="10">UUS1-1</strain>
    </source>
</reference>
<dbReference type="InterPro" id="IPR046953">
    <property type="entry name" value="Spore_GerAC-like_C"/>
</dbReference>
<keyword evidence="11" id="KW-1185">Reference proteome</keyword>
<proteinExistence type="inferred from homology"/>
<feature type="domain" description="Spore germination protein N-terminal" evidence="9">
    <location>
        <begin position="31"/>
        <end position="208"/>
    </location>
</feature>
<keyword evidence="3" id="KW-0309">Germination</keyword>
<dbReference type="InterPro" id="IPR038501">
    <property type="entry name" value="Spore_GerAC_C_sf"/>
</dbReference>
<dbReference type="Proteomes" id="UP000657177">
    <property type="component" value="Unassembled WGS sequence"/>
</dbReference>
<dbReference type="GO" id="GO:0016020">
    <property type="term" value="C:membrane"/>
    <property type="evidence" value="ECO:0007669"/>
    <property type="project" value="UniProtKB-SubCell"/>
</dbReference>
<dbReference type="EMBL" id="JAAKDE010000012">
    <property type="protein sequence ID" value="MBA2133118.1"/>
    <property type="molecule type" value="Genomic_DNA"/>
</dbReference>
<dbReference type="Gene3D" id="3.30.300.210">
    <property type="entry name" value="Nutrient germinant receptor protein C, domain 3"/>
    <property type="match status" value="1"/>
</dbReference>
<accession>A0A8J6I185</accession>
<evidence type="ECO:0000313" key="10">
    <source>
        <dbReference type="EMBL" id="MBA2133118.1"/>
    </source>
</evidence>
<evidence type="ECO:0000256" key="1">
    <source>
        <dbReference type="ARBA" id="ARBA00004635"/>
    </source>
</evidence>
<keyword evidence="7" id="KW-0449">Lipoprotein</keyword>
<keyword evidence="4" id="KW-0732">Signal</keyword>
<gene>
    <name evidence="10" type="ORF">G5B42_06125</name>
</gene>
<evidence type="ECO:0000256" key="2">
    <source>
        <dbReference type="ARBA" id="ARBA00007886"/>
    </source>
</evidence>
<sequence>MTGEGDRKRQLTKRLWLLLLVIVVFVSGCWDRRELENLAVVLGIGVNRPPEGDGYEVSYQIVRAAQIYNPGGTGGGQDLRPFWILRSSGPTVFEAIRNATFQSSRRLFLSHCQVIVVNEAVAREGLTSIMDFFTRDHEPRFTQWLLLTPEDPVQIFDASAGLERVSSQAISDLLQQYHVTSKIRPVRLAEYVRLTMAKTADNTLPIIKTIENAGKKEFVLDGSGVIKGDKLVGYLDPRETRGLLWVLGEVRGGLVTVEVPGEKGKATMEIYNSSSKVKVEAKADKVHVKIEVRVRAGLGTQTTTADLFAPDRFEELEKQQEETIKGEIEAALVKAREYKADIFGFGRYLFSHDYRVWQRLSADWERHFVAATVEIKVKATLDKLGLITRPALK</sequence>
<evidence type="ECO:0000256" key="7">
    <source>
        <dbReference type="ARBA" id="ARBA00023288"/>
    </source>
</evidence>
<name>A0A8J6I185_9FIRM</name>
<dbReference type="PANTHER" id="PTHR35789:SF1">
    <property type="entry name" value="SPORE GERMINATION PROTEIN B3"/>
    <property type="match status" value="1"/>
</dbReference>
<comment type="caution">
    <text evidence="10">The sequence shown here is derived from an EMBL/GenBank/DDBJ whole genome shotgun (WGS) entry which is preliminary data.</text>
</comment>
<evidence type="ECO:0000256" key="5">
    <source>
        <dbReference type="ARBA" id="ARBA00023136"/>
    </source>
</evidence>
<evidence type="ECO:0000313" key="11">
    <source>
        <dbReference type="Proteomes" id="UP000657177"/>
    </source>
</evidence>
<dbReference type="InterPro" id="IPR008844">
    <property type="entry name" value="Spore_GerAC-like"/>
</dbReference>
<dbReference type="InterPro" id="IPR057336">
    <property type="entry name" value="GerAC_N"/>
</dbReference>
<dbReference type="AlphaFoldDB" id="A0A8J6I185"/>
<organism evidence="10 11">
    <name type="scientific">Capillibacterium thermochitinicola</name>
    <dbReference type="NCBI Taxonomy" id="2699427"/>
    <lineage>
        <taxon>Bacteria</taxon>
        <taxon>Bacillati</taxon>
        <taxon>Bacillota</taxon>
        <taxon>Capillibacterium</taxon>
    </lineage>
</organism>
<protein>
    <submittedName>
        <fullName evidence="10">Ger(X)C family spore germination protein</fullName>
    </submittedName>
</protein>
<dbReference type="RefSeq" id="WP_181339573.1">
    <property type="nucleotide sequence ID" value="NZ_JAAKDE010000012.1"/>
</dbReference>